<protein>
    <submittedName>
        <fullName evidence="1">Sensor histidine kinase</fullName>
    </submittedName>
</protein>
<sequence length="492" mass="54904">MSIRLRLTLWYSTVLAVTLLVFGVSLYFIASYILMDNKKDEMRQMGMEVQSQIKPVAFQLNGKWVFSSIRLPPLDQFKYPGYVMQALDTDGKFIQSTTNQVLPLTYNAEKLGAGESSFYVYSMSGFPLLVLNMPLQYSDNGEMRLAAVLQIVVSINEISQNLYTLRLALLFLSVCVILLAASLGLYLARTALRPIENVITAAQQIENGADLGVRIEYHGPEDEIGRLTSTINSMLGRIQGAYSELEESDRAQRRFVSDASHELRTPLTTIRGNVDLLEKMWSSTAGSAPGHALTDPEKRTMSLEAMRDISGEAARMSRLVNDLLALARADAGHEMRKEPIMIRDVVEEAARKAQHLPRSAVWETGDFSVLDGIGVNGSRDHLQQMLFIFIENAFKYTPQGTVRMDALVREEQVGIRIADTGIGMDKEEIPHIFERFYRADESRGVTAGTGLGLSIAKWIIDEHGGSVEVTTRLGDGSTFLVWLPVFFRDMNN</sequence>
<comment type="caution">
    <text evidence="1">The sequence shown here is derived from an EMBL/GenBank/DDBJ whole genome shotgun (WGS) entry which is preliminary data.</text>
</comment>
<reference evidence="1" key="1">
    <citation type="submission" date="2024-12" db="EMBL/GenBank/DDBJ databases">
        <authorList>
            <person name="Wu N."/>
        </authorList>
    </citation>
    <scope>NUCLEOTIDE SEQUENCE</scope>
    <source>
        <strain evidence="1">P15</strain>
    </source>
</reference>
<dbReference type="EMBL" id="JBJURJ010000003">
    <property type="protein sequence ID" value="MFM9327577.1"/>
    <property type="molecule type" value="Genomic_DNA"/>
</dbReference>
<keyword evidence="2" id="KW-1185">Reference proteome</keyword>
<keyword evidence="1" id="KW-0808">Transferase</keyword>
<name>A0ACC7NTB4_9BACL</name>
<proteinExistence type="predicted"/>
<gene>
    <name evidence="1" type="ORF">ACI1P1_04600</name>
</gene>
<accession>A0ACC7NTB4</accession>
<dbReference type="Proteomes" id="UP001631969">
    <property type="component" value="Unassembled WGS sequence"/>
</dbReference>
<evidence type="ECO:0000313" key="2">
    <source>
        <dbReference type="Proteomes" id="UP001631969"/>
    </source>
</evidence>
<organism evidence="1 2">
    <name type="scientific">Paenibacillus mesotrionivorans</name>
    <dbReference type="NCBI Taxonomy" id="3160968"/>
    <lineage>
        <taxon>Bacteria</taxon>
        <taxon>Bacillati</taxon>
        <taxon>Bacillota</taxon>
        <taxon>Bacilli</taxon>
        <taxon>Bacillales</taxon>
        <taxon>Paenibacillaceae</taxon>
        <taxon>Paenibacillus</taxon>
    </lineage>
</organism>
<evidence type="ECO:0000313" key="1">
    <source>
        <dbReference type="EMBL" id="MFM9327577.1"/>
    </source>
</evidence>
<keyword evidence="1" id="KW-0418">Kinase</keyword>